<sequence length="153" mass="15653">MSVNQIWGRLALGSLLSVLAACGGGGGDDDKSSGSGQSLDVAGTWDIAETKGSNNCGDPVGEKTLYSVTIQQTGNSLKLQTEDGQVFNGSIQTDTVEWTGSYPEEGGTTTLNELKVTVTSDAKSLSGSSSWTWTKGSESCSGTTEVSGTRAAS</sequence>
<evidence type="ECO:0000313" key="3">
    <source>
        <dbReference type="EMBL" id="GAA0748363.1"/>
    </source>
</evidence>
<name>A0ABP3V9G0_9BURK</name>
<feature type="compositionally biased region" description="Low complexity" evidence="1">
    <location>
        <begin position="124"/>
        <end position="139"/>
    </location>
</feature>
<proteinExistence type="predicted"/>
<dbReference type="RefSeq" id="WP_141291718.1">
    <property type="nucleotide sequence ID" value="NZ_BAAAEW010000008.1"/>
</dbReference>
<gene>
    <name evidence="3" type="ORF">GCM10009107_17750</name>
</gene>
<protein>
    <recommendedName>
        <fullName evidence="5">Lipocalin-like domain-containing protein</fullName>
    </recommendedName>
</protein>
<comment type="caution">
    <text evidence="3">The sequence shown here is derived from an EMBL/GenBank/DDBJ whole genome shotgun (WGS) entry which is preliminary data.</text>
</comment>
<organism evidence="3 4">
    <name type="scientific">Ideonella azotifigens</name>
    <dbReference type="NCBI Taxonomy" id="513160"/>
    <lineage>
        <taxon>Bacteria</taxon>
        <taxon>Pseudomonadati</taxon>
        <taxon>Pseudomonadota</taxon>
        <taxon>Betaproteobacteria</taxon>
        <taxon>Burkholderiales</taxon>
        <taxon>Sphaerotilaceae</taxon>
        <taxon>Ideonella</taxon>
    </lineage>
</organism>
<keyword evidence="2" id="KW-0732">Signal</keyword>
<keyword evidence="4" id="KW-1185">Reference proteome</keyword>
<evidence type="ECO:0008006" key="5">
    <source>
        <dbReference type="Google" id="ProtNLM"/>
    </source>
</evidence>
<evidence type="ECO:0000256" key="2">
    <source>
        <dbReference type="SAM" id="SignalP"/>
    </source>
</evidence>
<evidence type="ECO:0000313" key="4">
    <source>
        <dbReference type="Proteomes" id="UP001500279"/>
    </source>
</evidence>
<evidence type="ECO:0000256" key="1">
    <source>
        <dbReference type="SAM" id="MobiDB-lite"/>
    </source>
</evidence>
<dbReference type="Proteomes" id="UP001500279">
    <property type="component" value="Unassembled WGS sequence"/>
</dbReference>
<reference evidence="4" key="1">
    <citation type="journal article" date="2019" name="Int. J. Syst. Evol. Microbiol.">
        <title>The Global Catalogue of Microorganisms (GCM) 10K type strain sequencing project: providing services to taxonomists for standard genome sequencing and annotation.</title>
        <authorList>
            <consortium name="The Broad Institute Genomics Platform"/>
            <consortium name="The Broad Institute Genome Sequencing Center for Infectious Disease"/>
            <person name="Wu L."/>
            <person name="Ma J."/>
        </authorList>
    </citation>
    <scope>NUCLEOTIDE SEQUENCE [LARGE SCALE GENOMIC DNA]</scope>
    <source>
        <strain evidence="4">JCM 15503</strain>
    </source>
</reference>
<feature type="signal peptide" evidence="2">
    <location>
        <begin position="1"/>
        <end position="20"/>
    </location>
</feature>
<feature type="compositionally biased region" description="Polar residues" evidence="1">
    <location>
        <begin position="140"/>
        <end position="153"/>
    </location>
</feature>
<accession>A0ABP3V9G0</accession>
<dbReference type="EMBL" id="BAAAEW010000008">
    <property type="protein sequence ID" value="GAA0748363.1"/>
    <property type="molecule type" value="Genomic_DNA"/>
</dbReference>
<feature type="region of interest" description="Disordered" evidence="1">
    <location>
        <begin position="124"/>
        <end position="153"/>
    </location>
</feature>
<feature type="chain" id="PRO_5047044935" description="Lipocalin-like domain-containing protein" evidence="2">
    <location>
        <begin position="21"/>
        <end position="153"/>
    </location>
</feature>